<organism evidence="3 4">
    <name type="scientific">Aurantiacibacter zhengii</name>
    <dbReference type="NCBI Taxonomy" id="2307003"/>
    <lineage>
        <taxon>Bacteria</taxon>
        <taxon>Pseudomonadati</taxon>
        <taxon>Pseudomonadota</taxon>
        <taxon>Alphaproteobacteria</taxon>
        <taxon>Sphingomonadales</taxon>
        <taxon>Erythrobacteraceae</taxon>
        <taxon>Aurantiacibacter</taxon>
    </lineage>
</organism>
<dbReference type="Proteomes" id="UP000286576">
    <property type="component" value="Unassembled WGS sequence"/>
</dbReference>
<evidence type="ECO:0000313" key="4">
    <source>
        <dbReference type="Proteomes" id="UP000286576"/>
    </source>
</evidence>
<keyword evidence="4" id="KW-1185">Reference proteome</keyword>
<dbReference type="GO" id="GO:0008320">
    <property type="term" value="F:protein transmembrane transporter activity"/>
    <property type="evidence" value="ECO:0007669"/>
    <property type="project" value="TreeGrafter"/>
</dbReference>
<name>A0A418NQD3_9SPHN</name>
<dbReference type="EMBL" id="QXFL01000006">
    <property type="protein sequence ID" value="RIV84703.1"/>
    <property type="molecule type" value="Genomic_DNA"/>
</dbReference>
<reference evidence="3 4" key="1">
    <citation type="submission" date="2018-08" db="EMBL/GenBank/DDBJ databases">
        <title>Erythrobacter zhengii sp.nov., a bacterium isolated from deep-sea sediment.</title>
        <authorList>
            <person name="Fang C."/>
            <person name="Wu Y.-H."/>
            <person name="Sun C."/>
            <person name="Wang H."/>
            <person name="Cheng H."/>
            <person name="Meng F.-X."/>
            <person name="Wang C.-S."/>
            <person name="Xu X.-W."/>
        </authorList>
    </citation>
    <scope>NUCLEOTIDE SEQUENCE [LARGE SCALE GENOMIC DNA]</scope>
    <source>
        <strain evidence="3 4">V18</strain>
    </source>
</reference>
<dbReference type="InterPro" id="IPR051544">
    <property type="entry name" value="TPS_OM_transporter"/>
</dbReference>
<accession>A0A418NQD3</accession>
<feature type="domain" description="Haemolysin activator HlyB C-terminal" evidence="2">
    <location>
        <begin position="207"/>
        <end position="511"/>
    </location>
</feature>
<sequence>MSIPALAQDTDAPTREELDPDGPDDGLLPPANVRFDGEFARQNCPFVGNELRVRIDRIEFVNPAGGAVPEELLESLSAITAPGGEQELASVCDIRDAANNALRRDGWIARVQVPQQTLTDTLQLNVIAARISEIRVVGNAGPFRDQIASQVEALQGVYPLNERDAERILLLANDVPGITLQLSLAPGQAGTGDVVGNLAIDFEPYAVLLNTRNYNSRRIGRETLYGRFEYYGLTGLADRTFVAAQTTYDFDEQVLVQAGHDFALGASGLRAGAAFTYAWSNPFIENLDLSTDTLLADVNVTMPVLRRVAASADLTLGLEYADQETKVGAISLSKDATRTVYLRGDFATAISNMGSFRTYSQGFLELRHGLGILGATEFGPFGTAQTDGVSASRPFGDSTAFVVRGEATAGVVSSVGLGLNLTLAGQYTDDPLLNFDEFSIGNLTVGRGYDPGANSGDRAIGVAAEVTQDFVLREGLKLQAFGFYDIVQVENLDQGTPDPLRTLESWGGGLRLNLTKGLSAEIAYAEPLDRPLFNDTTEPPARVLFSISTRFPSLLR</sequence>
<feature type="region of interest" description="Disordered" evidence="1">
    <location>
        <begin position="1"/>
        <end position="27"/>
    </location>
</feature>
<dbReference type="Pfam" id="PF03865">
    <property type="entry name" value="ShlB"/>
    <property type="match status" value="1"/>
</dbReference>
<gene>
    <name evidence="3" type="ORF">D2V07_14145</name>
</gene>
<dbReference type="InterPro" id="IPR005565">
    <property type="entry name" value="Hemolysn_activator_HlyB_C"/>
</dbReference>
<evidence type="ECO:0000259" key="2">
    <source>
        <dbReference type="Pfam" id="PF03865"/>
    </source>
</evidence>
<dbReference type="AlphaFoldDB" id="A0A418NQD3"/>
<dbReference type="GO" id="GO:0098046">
    <property type="term" value="C:type V protein secretion system complex"/>
    <property type="evidence" value="ECO:0007669"/>
    <property type="project" value="TreeGrafter"/>
</dbReference>
<dbReference type="GO" id="GO:0046819">
    <property type="term" value="P:protein secretion by the type V secretion system"/>
    <property type="evidence" value="ECO:0007669"/>
    <property type="project" value="TreeGrafter"/>
</dbReference>
<dbReference type="OrthoDB" id="7486497at2"/>
<evidence type="ECO:0000313" key="3">
    <source>
        <dbReference type="EMBL" id="RIV84703.1"/>
    </source>
</evidence>
<proteinExistence type="predicted"/>
<comment type="caution">
    <text evidence="3">The sequence shown here is derived from an EMBL/GenBank/DDBJ whole genome shotgun (WGS) entry which is preliminary data.</text>
</comment>
<dbReference type="Gene3D" id="2.40.160.50">
    <property type="entry name" value="membrane protein fhac: a member of the omp85/tpsb transporter family"/>
    <property type="match status" value="1"/>
</dbReference>
<protein>
    <submittedName>
        <fullName evidence="3">ShlB/FhaC/HecB family hemolysin secretion/activation protein</fullName>
    </submittedName>
</protein>
<dbReference type="PANTHER" id="PTHR34597">
    <property type="entry name" value="SLR1661 PROTEIN"/>
    <property type="match status" value="1"/>
</dbReference>
<dbReference type="RefSeq" id="WP_119587593.1">
    <property type="nucleotide sequence ID" value="NZ_CAWODQ010000026.1"/>
</dbReference>
<evidence type="ECO:0000256" key="1">
    <source>
        <dbReference type="SAM" id="MobiDB-lite"/>
    </source>
</evidence>
<dbReference type="PANTHER" id="PTHR34597:SF6">
    <property type="entry name" value="BLR6126 PROTEIN"/>
    <property type="match status" value="1"/>
</dbReference>